<dbReference type="Gene3D" id="1.25.40.10">
    <property type="entry name" value="Tetratricopeptide repeat domain"/>
    <property type="match status" value="2"/>
</dbReference>
<dbReference type="AlphaFoldDB" id="A0A095TYQ4"/>
<feature type="domain" description="Signal transduction histidine kinase subgroup 3 dimerisation and phosphoacceptor" evidence="10">
    <location>
        <begin position="450"/>
        <end position="510"/>
    </location>
</feature>
<dbReference type="InterPro" id="IPR019734">
    <property type="entry name" value="TPR_rpt"/>
</dbReference>
<keyword evidence="9" id="KW-0472">Membrane</keyword>
<evidence type="ECO:0000256" key="9">
    <source>
        <dbReference type="SAM" id="Phobius"/>
    </source>
</evidence>
<dbReference type="InterPro" id="IPR050482">
    <property type="entry name" value="Sensor_HK_TwoCompSys"/>
</dbReference>
<dbReference type="PANTHER" id="PTHR24421">
    <property type="entry name" value="NITRATE/NITRITE SENSOR PROTEIN NARX-RELATED"/>
    <property type="match status" value="1"/>
</dbReference>
<dbReference type="InterPro" id="IPR011712">
    <property type="entry name" value="Sig_transdc_His_kin_sub3_dim/P"/>
</dbReference>
<evidence type="ECO:0000256" key="1">
    <source>
        <dbReference type="ARBA" id="ARBA00000085"/>
    </source>
</evidence>
<evidence type="ECO:0000256" key="8">
    <source>
        <dbReference type="ARBA" id="ARBA00023012"/>
    </source>
</evidence>
<dbReference type="GO" id="GO:0000155">
    <property type="term" value="F:phosphorelay sensor kinase activity"/>
    <property type="evidence" value="ECO:0007669"/>
    <property type="project" value="InterPro"/>
</dbReference>
<dbReference type="Pfam" id="PF07730">
    <property type="entry name" value="HisKA_3"/>
    <property type="match status" value="1"/>
</dbReference>
<dbReference type="EMBL" id="JRHH01000005">
    <property type="protein sequence ID" value="KGD67503.1"/>
    <property type="molecule type" value="Genomic_DNA"/>
</dbReference>
<keyword evidence="3" id="KW-0597">Phosphoprotein</keyword>
<name>A0A095TYQ4_9FLAO</name>
<keyword evidence="6" id="KW-0418">Kinase</keyword>
<dbReference type="SUPFAM" id="SSF55874">
    <property type="entry name" value="ATPase domain of HSP90 chaperone/DNA topoisomerase II/histidine kinase"/>
    <property type="match status" value="1"/>
</dbReference>
<protein>
    <recommendedName>
        <fullName evidence="2">histidine kinase</fullName>
        <ecNumber evidence="2">2.7.13.3</ecNumber>
    </recommendedName>
</protein>
<evidence type="ECO:0000313" key="11">
    <source>
        <dbReference type="EMBL" id="KGD67503.1"/>
    </source>
</evidence>
<keyword evidence="9" id="KW-1133">Transmembrane helix</keyword>
<dbReference type="InterPro" id="IPR011990">
    <property type="entry name" value="TPR-like_helical_dom_sf"/>
</dbReference>
<dbReference type="GO" id="GO:0046983">
    <property type="term" value="F:protein dimerization activity"/>
    <property type="evidence" value="ECO:0007669"/>
    <property type="project" value="InterPro"/>
</dbReference>
<dbReference type="SUPFAM" id="SSF48452">
    <property type="entry name" value="TPR-like"/>
    <property type="match status" value="2"/>
</dbReference>
<evidence type="ECO:0000256" key="7">
    <source>
        <dbReference type="ARBA" id="ARBA00022840"/>
    </source>
</evidence>
<dbReference type="SMART" id="SM00028">
    <property type="entry name" value="TPR"/>
    <property type="match status" value="3"/>
</dbReference>
<feature type="transmembrane region" description="Helical" evidence="9">
    <location>
        <begin position="390"/>
        <end position="409"/>
    </location>
</feature>
<proteinExistence type="predicted"/>
<dbReference type="Gene3D" id="1.20.5.1930">
    <property type="match status" value="1"/>
</dbReference>
<gene>
    <name evidence="11" type="ORF">LG45_14995</name>
</gene>
<evidence type="ECO:0000256" key="5">
    <source>
        <dbReference type="ARBA" id="ARBA00022741"/>
    </source>
</evidence>
<evidence type="ECO:0000256" key="6">
    <source>
        <dbReference type="ARBA" id="ARBA00022777"/>
    </source>
</evidence>
<keyword evidence="9" id="KW-0812">Transmembrane</keyword>
<organism evidence="11 12">
    <name type="scientific">Flavobacterium aquatile LMG 4008 = ATCC 11947</name>
    <dbReference type="NCBI Taxonomy" id="1453498"/>
    <lineage>
        <taxon>Bacteria</taxon>
        <taxon>Pseudomonadati</taxon>
        <taxon>Bacteroidota</taxon>
        <taxon>Flavobacteriia</taxon>
        <taxon>Flavobacteriales</taxon>
        <taxon>Flavobacteriaceae</taxon>
        <taxon>Flavobacterium</taxon>
    </lineage>
</organism>
<comment type="catalytic activity">
    <reaction evidence="1">
        <text>ATP + protein L-histidine = ADP + protein N-phospho-L-histidine.</text>
        <dbReference type="EC" id="2.7.13.3"/>
    </reaction>
</comment>
<accession>A0A095TYQ4</accession>
<dbReference type="eggNOG" id="COG0457">
    <property type="taxonomic scope" value="Bacteria"/>
</dbReference>
<dbReference type="GO" id="GO:0016020">
    <property type="term" value="C:membrane"/>
    <property type="evidence" value="ECO:0007669"/>
    <property type="project" value="InterPro"/>
</dbReference>
<reference evidence="11 12" key="1">
    <citation type="submission" date="2014-09" db="EMBL/GenBank/DDBJ databases">
        <title>Whole Genome Shotgun of Flavobacterium aquatile LMG 4008.</title>
        <authorList>
            <person name="Gale A.N."/>
            <person name="Pipes S.E."/>
            <person name="Newman J.D."/>
        </authorList>
    </citation>
    <scope>NUCLEOTIDE SEQUENCE [LARGE SCALE GENOMIC DNA]</scope>
    <source>
        <strain evidence="11 12">LMG 4008</strain>
    </source>
</reference>
<keyword evidence="12" id="KW-1185">Reference proteome</keyword>
<evidence type="ECO:0000256" key="2">
    <source>
        <dbReference type="ARBA" id="ARBA00012438"/>
    </source>
</evidence>
<sequence>MIIKDESILDSKYSKASVTDKKKYLDSITTVLYSSTNDSLKINYLFEIAAEYYYLEDNKSSFETSKKIFDLAKKNADSISMGRSLYYMGDCYEDYQKDSAYYYYKESEKIFRTIKDNDKLAKALFNKAHLLFTEGNYVESEVEVIKALQQLEKSKKITLLFKCYYLQACNHIELEEFDDANNYLNLAKESLNKVKESKNGATEYKQFNELIIIGLCNLYDKKKDYKNSKIALEKLATSKLKQQNLTVYSTVMGNLAYANMKLGNLDESKKQFEESIALAKKSNNVPGYLYKIISFGEYYLLSGDTITANQYFNLALPLSKKLKSSSDELKTLNLLATSDVKNASFYKSEYLRVTDSIVKQQRFNREKFTRIEYETDKVDGINKVLSKENLILFFGLVATVIAFLTFIIFRIHLARKKEMFLIAQKEKANDELFTLIKEFQLALVQTKEDEQNRISRELHDGVVNQIYAIRMVLETLNAKEDLETQQKRITYIKELNKVELEIRELSHEMHTDFSRYDASFIFLIDSLITKNSELNKINFSAEISETIDWDNYSSIIKINIYRIIQEAFLNVNKYSEAKNCVLKISESEFHLEINCKDDGVGYDSEQITEGIGLKNMRARAKIIDASFVIISTIHYGVEIIMKIDREES</sequence>
<dbReference type="eggNOG" id="COG4585">
    <property type="taxonomic scope" value="Bacteria"/>
</dbReference>
<keyword evidence="4" id="KW-0808">Transferase</keyword>
<keyword evidence="7" id="KW-0067">ATP-binding</keyword>
<dbReference type="EC" id="2.7.13.3" evidence="2"/>
<dbReference type="GO" id="GO:0005524">
    <property type="term" value="F:ATP binding"/>
    <property type="evidence" value="ECO:0007669"/>
    <property type="project" value="UniProtKB-KW"/>
</dbReference>
<evidence type="ECO:0000256" key="4">
    <source>
        <dbReference type="ARBA" id="ARBA00022679"/>
    </source>
</evidence>
<dbReference type="OrthoDB" id="977000at2"/>
<evidence type="ECO:0000259" key="10">
    <source>
        <dbReference type="Pfam" id="PF07730"/>
    </source>
</evidence>
<dbReference type="Gene3D" id="3.30.565.10">
    <property type="entry name" value="Histidine kinase-like ATPase, C-terminal domain"/>
    <property type="match status" value="1"/>
</dbReference>
<dbReference type="PANTHER" id="PTHR24421:SF10">
    <property type="entry name" value="NITRATE_NITRITE SENSOR PROTEIN NARQ"/>
    <property type="match status" value="1"/>
</dbReference>
<dbReference type="Proteomes" id="UP000029554">
    <property type="component" value="Unassembled WGS sequence"/>
</dbReference>
<dbReference type="RefSeq" id="WP_035128377.1">
    <property type="nucleotide sequence ID" value="NZ_JRHH01000005.1"/>
</dbReference>
<comment type="caution">
    <text evidence="11">The sequence shown here is derived from an EMBL/GenBank/DDBJ whole genome shotgun (WGS) entry which is preliminary data.</text>
</comment>
<keyword evidence="8" id="KW-0902">Two-component regulatory system</keyword>
<keyword evidence="5" id="KW-0547">Nucleotide-binding</keyword>
<evidence type="ECO:0000313" key="12">
    <source>
        <dbReference type="Proteomes" id="UP000029554"/>
    </source>
</evidence>
<dbReference type="InterPro" id="IPR036890">
    <property type="entry name" value="HATPase_C_sf"/>
</dbReference>
<dbReference type="STRING" id="1453498.LG45_14995"/>
<evidence type="ECO:0000256" key="3">
    <source>
        <dbReference type="ARBA" id="ARBA00022553"/>
    </source>
</evidence>